<dbReference type="EMBL" id="LIYD01000005">
    <property type="protein sequence ID" value="KOS07180.1"/>
    <property type="molecule type" value="Genomic_DNA"/>
</dbReference>
<gene>
    <name evidence="2" type="ORF">AM493_14870</name>
</gene>
<feature type="transmembrane region" description="Helical" evidence="1">
    <location>
        <begin position="36"/>
        <end position="54"/>
    </location>
</feature>
<dbReference type="Proteomes" id="UP000037755">
    <property type="component" value="Unassembled WGS sequence"/>
</dbReference>
<dbReference type="AlphaFoldDB" id="A0A0N0RQW9"/>
<name>A0A0N0RQW9_9FLAO</name>
<protein>
    <submittedName>
        <fullName evidence="2">Uncharacterized protein</fullName>
    </submittedName>
</protein>
<proteinExistence type="predicted"/>
<evidence type="ECO:0000256" key="1">
    <source>
        <dbReference type="SAM" id="Phobius"/>
    </source>
</evidence>
<keyword evidence="1" id="KW-0472">Membrane</keyword>
<keyword evidence="1" id="KW-1133">Transmembrane helix</keyword>
<dbReference type="PATRIC" id="fig|1202724.3.peg.3089"/>
<sequence>MKKAIIIGILTVVFLKIAYNVYSFVSDTAHTGIESLLRYALIVSIFLALTALPGKEKAS</sequence>
<comment type="caution">
    <text evidence="2">The sequence shown here is derived from an EMBL/GenBank/DDBJ whole genome shotgun (WGS) entry which is preliminary data.</text>
</comment>
<keyword evidence="1" id="KW-0812">Transmembrane</keyword>
<evidence type="ECO:0000313" key="2">
    <source>
        <dbReference type="EMBL" id="KOS07180.1"/>
    </source>
</evidence>
<organism evidence="2 3">
    <name type="scientific">Flavobacterium akiainvivens</name>
    <dbReference type="NCBI Taxonomy" id="1202724"/>
    <lineage>
        <taxon>Bacteria</taxon>
        <taxon>Pseudomonadati</taxon>
        <taxon>Bacteroidota</taxon>
        <taxon>Flavobacteriia</taxon>
        <taxon>Flavobacteriales</taxon>
        <taxon>Flavobacteriaceae</taxon>
        <taxon>Flavobacterium</taxon>
    </lineage>
</organism>
<evidence type="ECO:0000313" key="3">
    <source>
        <dbReference type="Proteomes" id="UP000037755"/>
    </source>
</evidence>
<dbReference type="RefSeq" id="WP_054408823.1">
    <property type="nucleotide sequence ID" value="NZ_FOYA01000018.1"/>
</dbReference>
<accession>A0A0N0RQW9</accession>
<keyword evidence="3" id="KW-1185">Reference proteome</keyword>
<reference evidence="2 3" key="1">
    <citation type="submission" date="2015-08" db="EMBL/GenBank/DDBJ databases">
        <title>Whole genome sequence of Flavobacterium akiainvivens IK-1T, from decaying Wikstroemia oahuensis, an endemic Hawaiian shrub.</title>
        <authorList>
            <person name="Wan X."/>
            <person name="Hou S."/>
            <person name="Saito J."/>
            <person name="Donachie S."/>
        </authorList>
    </citation>
    <scope>NUCLEOTIDE SEQUENCE [LARGE SCALE GENOMIC DNA]</scope>
    <source>
        <strain evidence="2 3">IK-1</strain>
    </source>
</reference>